<dbReference type="Proteomes" id="UP000199310">
    <property type="component" value="Unassembled WGS sequence"/>
</dbReference>
<evidence type="ECO:0000313" key="2">
    <source>
        <dbReference type="Proteomes" id="UP000199310"/>
    </source>
</evidence>
<proteinExistence type="predicted"/>
<dbReference type="AlphaFoldDB" id="A0A1I0S8B3"/>
<gene>
    <name evidence="1" type="ORF">SAMN04488122_4766</name>
</gene>
<reference evidence="2" key="1">
    <citation type="submission" date="2016-10" db="EMBL/GenBank/DDBJ databases">
        <authorList>
            <person name="Varghese N."/>
            <person name="Submissions S."/>
        </authorList>
    </citation>
    <scope>NUCLEOTIDE SEQUENCE [LARGE SCALE GENOMIC DNA]</scope>
    <source>
        <strain evidence="2">DSM 3695</strain>
    </source>
</reference>
<name>A0A1I0S8B3_9BACT</name>
<dbReference type="RefSeq" id="WP_089898696.1">
    <property type="nucleotide sequence ID" value="NZ_FOJG01000002.1"/>
</dbReference>
<evidence type="ECO:0008006" key="3">
    <source>
        <dbReference type="Google" id="ProtNLM"/>
    </source>
</evidence>
<organism evidence="1 2">
    <name type="scientific">Chitinophaga arvensicola</name>
    <dbReference type="NCBI Taxonomy" id="29529"/>
    <lineage>
        <taxon>Bacteria</taxon>
        <taxon>Pseudomonadati</taxon>
        <taxon>Bacteroidota</taxon>
        <taxon>Chitinophagia</taxon>
        <taxon>Chitinophagales</taxon>
        <taxon>Chitinophagaceae</taxon>
        <taxon>Chitinophaga</taxon>
    </lineage>
</organism>
<accession>A0A1I0S8B3</accession>
<protein>
    <recommendedName>
        <fullName evidence="3">HTH domain-containing protein</fullName>
    </recommendedName>
</protein>
<sequence>MAILKHIKRLKYIDYLIKRKATGNLENFAQRNGLCKRAMTDVLTDMKELGFPIKFDRMRNTYYYDEKGEMVKHLFIKDGQVLTREEMAAIGKDENLCFSEITVFELCKKI</sequence>
<dbReference type="STRING" id="29529.SAMN04488122_4766"/>
<keyword evidence="2" id="KW-1185">Reference proteome</keyword>
<dbReference type="OrthoDB" id="1163801at2"/>
<evidence type="ECO:0000313" key="1">
    <source>
        <dbReference type="EMBL" id="SEW52316.1"/>
    </source>
</evidence>
<dbReference type="EMBL" id="FOJG01000002">
    <property type="protein sequence ID" value="SEW52316.1"/>
    <property type="molecule type" value="Genomic_DNA"/>
</dbReference>